<dbReference type="PANTHER" id="PTHR12121:SF36">
    <property type="entry name" value="ENDONUCLEASE_EXONUCLEASE_PHOSPHATASE DOMAIN-CONTAINING PROTEIN"/>
    <property type="match status" value="1"/>
</dbReference>
<evidence type="ECO:0000259" key="2">
    <source>
        <dbReference type="Pfam" id="PF03372"/>
    </source>
</evidence>
<feature type="domain" description="Endonuclease/exonuclease/phosphatase" evidence="2">
    <location>
        <begin position="67"/>
        <end position="290"/>
    </location>
</feature>
<dbReference type="SUPFAM" id="SSF69318">
    <property type="entry name" value="Integrin alpha N-terminal domain"/>
    <property type="match status" value="1"/>
</dbReference>
<dbReference type="InterPro" id="IPR005135">
    <property type="entry name" value="Endo/exonuclease/phosphatase"/>
</dbReference>
<dbReference type="Gene3D" id="2.130.10.130">
    <property type="entry name" value="Integrin alpha, N-terminal"/>
    <property type="match status" value="1"/>
</dbReference>
<comment type="caution">
    <text evidence="3">The sequence shown here is derived from an EMBL/GenBank/DDBJ whole genome shotgun (WGS) entry which is preliminary data.</text>
</comment>
<organism evidence="3 4">
    <name type="scientific">Echinicola arenosa</name>
    <dbReference type="NCBI Taxonomy" id="2774144"/>
    <lineage>
        <taxon>Bacteria</taxon>
        <taxon>Pseudomonadati</taxon>
        <taxon>Bacteroidota</taxon>
        <taxon>Cytophagia</taxon>
        <taxon>Cytophagales</taxon>
        <taxon>Cyclobacteriaceae</taxon>
        <taxon>Echinicola</taxon>
    </lineage>
</organism>
<dbReference type="InterPro" id="IPR013517">
    <property type="entry name" value="FG-GAP"/>
</dbReference>
<keyword evidence="4" id="KW-1185">Reference proteome</keyword>
<evidence type="ECO:0000256" key="1">
    <source>
        <dbReference type="ARBA" id="ARBA00022729"/>
    </source>
</evidence>
<evidence type="ECO:0000313" key="4">
    <source>
        <dbReference type="Proteomes" id="UP000647133"/>
    </source>
</evidence>
<dbReference type="InterPro" id="IPR036691">
    <property type="entry name" value="Endo/exonu/phosph_ase_sf"/>
</dbReference>
<dbReference type="PANTHER" id="PTHR12121">
    <property type="entry name" value="CARBON CATABOLITE REPRESSOR PROTEIN 4"/>
    <property type="match status" value="1"/>
</dbReference>
<dbReference type="Pfam" id="PF03372">
    <property type="entry name" value="Exo_endo_phos"/>
    <property type="match status" value="1"/>
</dbReference>
<reference evidence="3 4" key="1">
    <citation type="submission" date="2020-09" db="EMBL/GenBank/DDBJ databases">
        <title>Echinicola sp. CAU 1574 isolated from sand of Sido Beach.</title>
        <authorList>
            <person name="Kim W."/>
        </authorList>
    </citation>
    <scope>NUCLEOTIDE SEQUENCE [LARGE SCALE GENOMIC DNA]</scope>
    <source>
        <strain evidence="3 4">CAU 1574</strain>
    </source>
</reference>
<sequence>MKHKSNNSKYQSGFGSYKVHSVLGILSLFCCALLISCKELDNHIVDSEAAEPTVIHSASISQEIRTMSFNIKHDNVSDPLSLDDRKSLILQIITDNDPDIVGLQEFSNNWFETWMENEMTNLGYDIYTVTSTGTPKAIFYKANRFSRLDQGEFEVNLTETRNGTWAVLLDSFTNRSYFICNSHWTTVSSSERQIMANLVKSVVEQNAGGLPVIVLGDFNAQPGTPEISTIKNTTGSNSLVCSHHETGDTFHGWDGTGNSKLDWIFSSRDLAFTSSKVIETNYGGNWPSDHWPIMADFVPAYFGGANIDDQGISGSASTNYYFADVTGDGKVDKIYWNPTFDSGRTRVYGSNGDGTFSFLSSNTNGTSQSSQTTFYFADVTGDGKADKIYWNPTFDNGNTRVYKSNGDGTFDWLYSNPSGASTSSSNKFYFEDVTGDGKADLISWDPNDDSGHTRVYRSNGDGTFTFLDSNTNGTSQSSLTTFYFADVTGDGKADKIYWNPNFDDGHTRIYGSNGDGTFTFLDSNTTGASGVASTRFYFADVTGDGKADKIYWRPNIYKGKIKIYPSNGDGTFDGPVYSLRGTSQSENTFFYFFDINGDEKADQIRWNKDEAPSGYSSGTLKNYFAN</sequence>
<dbReference type="SUPFAM" id="SSF56219">
    <property type="entry name" value="DNase I-like"/>
    <property type="match status" value="1"/>
</dbReference>
<dbReference type="InterPro" id="IPR028994">
    <property type="entry name" value="Integrin_alpha_N"/>
</dbReference>
<dbReference type="EMBL" id="JACYTQ010000001">
    <property type="protein sequence ID" value="MBD8487372.1"/>
    <property type="molecule type" value="Genomic_DNA"/>
</dbReference>
<accession>A0ABR9AFA1</accession>
<dbReference type="Proteomes" id="UP000647133">
    <property type="component" value="Unassembled WGS sequence"/>
</dbReference>
<evidence type="ECO:0000313" key="3">
    <source>
        <dbReference type="EMBL" id="MBD8487372.1"/>
    </source>
</evidence>
<protein>
    <submittedName>
        <fullName evidence="3">VCBS repeat-containing protein</fullName>
    </submittedName>
</protein>
<gene>
    <name evidence="3" type="ORF">IFO69_01295</name>
</gene>
<dbReference type="RefSeq" id="WP_192007180.1">
    <property type="nucleotide sequence ID" value="NZ_JACYTQ010000001.1"/>
</dbReference>
<proteinExistence type="predicted"/>
<name>A0ABR9AFA1_9BACT</name>
<dbReference type="Gene3D" id="3.60.10.10">
    <property type="entry name" value="Endonuclease/exonuclease/phosphatase"/>
    <property type="match status" value="1"/>
</dbReference>
<keyword evidence="1" id="KW-0732">Signal</keyword>
<dbReference type="InterPro" id="IPR050410">
    <property type="entry name" value="CCR4/nocturin_mRNA_transcr"/>
</dbReference>
<dbReference type="Pfam" id="PF13517">
    <property type="entry name" value="FG-GAP_3"/>
    <property type="match status" value="3"/>
</dbReference>